<dbReference type="PANTHER" id="PTHR13887:SF14">
    <property type="entry name" value="DISULFIDE BOND FORMATION PROTEIN D"/>
    <property type="match status" value="1"/>
</dbReference>
<keyword evidence="3" id="KW-0560">Oxidoreductase</keyword>
<name>A0ABX6AK66_STRVD</name>
<gene>
    <name evidence="9" type="ORF">CP969_28885</name>
</gene>
<keyword evidence="10" id="KW-1185">Reference proteome</keyword>
<proteinExistence type="inferred from homology"/>
<dbReference type="SUPFAM" id="SSF52833">
    <property type="entry name" value="Thioredoxin-like"/>
    <property type="match status" value="1"/>
</dbReference>
<feature type="domain" description="Thioredoxin" evidence="8">
    <location>
        <begin position="50"/>
        <end position="248"/>
    </location>
</feature>
<dbReference type="InterPro" id="IPR036249">
    <property type="entry name" value="Thioredoxin-like_sf"/>
</dbReference>
<organism evidence="9 10">
    <name type="scientific">Streptomyces viridosporus T7A</name>
    <dbReference type="NCBI Taxonomy" id="665577"/>
    <lineage>
        <taxon>Bacteria</taxon>
        <taxon>Bacillati</taxon>
        <taxon>Actinomycetota</taxon>
        <taxon>Actinomycetes</taxon>
        <taxon>Kitasatosporales</taxon>
        <taxon>Streptomycetaceae</taxon>
        <taxon>Streptomyces</taxon>
    </lineage>
</organism>
<keyword evidence="4" id="KW-1015">Disulfide bond</keyword>
<comment type="similarity">
    <text evidence="1">Belongs to the thioredoxin family. DsbA subfamily.</text>
</comment>
<feature type="signal peptide" evidence="7">
    <location>
        <begin position="1"/>
        <end position="34"/>
    </location>
</feature>
<evidence type="ECO:0000313" key="10">
    <source>
        <dbReference type="Proteomes" id="UP000327143"/>
    </source>
</evidence>
<accession>A0ABX6AK66</accession>
<keyword evidence="2 7" id="KW-0732">Signal</keyword>
<evidence type="ECO:0000256" key="5">
    <source>
        <dbReference type="ARBA" id="ARBA00023284"/>
    </source>
</evidence>
<evidence type="ECO:0000256" key="1">
    <source>
        <dbReference type="ARBA" id="ARBA00005791"/>
    </source>
</evidence>
<sequence length="252" mass="27274">MPTNNTPRSLRTGRRRTVLASAALVVAAATAVFALTLDSTSSGGGTRSEQPPAVVSEPSRMPPVEDGLLALARREPSDALAIGRADAPVVMIEYSDFQCPFCGKFARETKPELLRSYVDKGVLRIEWRNFPVFGEESERAALAGWAAGRQQKFWEFHDVVYGKPRARNADEFSQDRLVGMAREAGVADIGRFRADMASAEAREAVRRDREEGYSLGVASTPAFLVNGRPVLGAQPTDTFEEAVDAAAEAAGR</sequence>
<feature type="chain" id="PRO_5047034164" evidence="7">
    <location>
        <begin position="35"/>
        <end position="252"/>
    </location>
</feature>
<reference evidence="9 10" key="1">
    <citation type="submission" date="2017-09" db="EMBL/GenBank/DDBJ databases">
        <authorList>
            <person name="Lee N."/>
            <person name="Cho B.-K."/>
        </authorList>
    </citation>
    <scope>NUCLEOTIDE SEQUENCE [LARGE SCALE GENOMIC DNA]</scope>
    <source>
        <strain evidence="9 10">ATCC 39115</strain>
    </source>
</reference>
<evidence type="ECO:0000313" key="9">
    <source>
        <dbReference type="EMBL" id="QEU88257.1"/>
    </source>
</evidence>
<dbReference type="Pfam" id="PF13462">
    <property type="entry name" value="Thioredoxin_4"/>
    <property type="match status" value="1"/>
</dbReference>
<dbReference type="Proteomes" id="UP000327143">
    <property type="component" value="Chromosome"/>
</dbReference>
<dbReference type="PROSITE" id="PS51352">
    <property type="entry name" value="THIOREDOXIN_2"/>
    <property type="match status" value="1"/>
</dbReference>
<evidence type="ECO:0000256" key="2">
    <source>
        <dbReference type="ARBA" id="ARBA00022729"/>
    </source>
</evidence>
<evidence type="ECO:0000256" key="7">
    <source>
        <dbReference type="SAM" id="SignalP"/>
    </source>
</evidence>
<evidence type="ECO:0000259" key="8">
    <source>
        <dbReference type="PROSITE" id="PS51352"/>
    </source>
</evidence>
<feature type="region of interest" description="Disordered" evidence="6">
    <location>
        <begin position="40"/>
        <end position="60"/>
    </location>
</feature>
<evidence type="ECO:0000256" key="6">
    <source>
        <dbReference type="SAM" id="MobiDB-lite"/>
    </source>
</evidence>
<protein>
    <submittedName>
        <fullName evidence="9">Disulfide bond formation protein DsbA</fullName>
    </submittedName>
</protein>
<dbReference type="InterPro" id="IPR012336">
    <property type="entry name" value="Thioredoxin-like_fold"/>
</dbReference>
<keyword evidence="5" id="KW-0676">Redox-active center</keyword>
<dbReference type="PANTHER" id="PTHR13887">
    <property type="entry name" value="GLUTATHIONE S-TRANSFERASE KAPPA"/>
    <property type="match status" value="1"/>
</dbReference>
<dbReference type="InterPro" id="IPR013766">
    <property type="entry name" value="Thioredoxin_domain"/>
</dbReference>
<evidence type="ECO:0000256" key="3">
    <source>
        <dbReference type="ARBA" id="ARBA00023002"/>
    </source>
</evidence>
<dbReference type="Gene3D" id="3.40.30.10">
    <property type="entry name" value="Glutaredoxin"/>
    <property type="match status" value="1"/>
</dbReference>
<dbReference type="RefSeq" id="WP_026084801.1">
    <property type="nucleotide sequence ID" value="NZ_CP023700.1"/>
</dbReference>
<dbReference type="EMBL" id="CP023700">
    <property type="protein sequence ID" value="QEU88257.1"/>
    <property type="molecule type" value="Genomic_DNA"/>
</dbReference>
<evidence type="ECO:0000256" key="4">
    <source>
        <dbReference type="ARBA" id="ARBA00023157"/>
    </source>
</evidence>